<comment type="caution">
    <text evidence="1">The sequence shown here is derived from an EMBL/GenBank/DDBJ whole genome shotgun (WGS) entry which is preliminary data.</text>
</comment>
<reference evidence="1" key="1">
    <citation type="submission" date="2020-06" db="EMBL/GenBank/DDBJ databases">
        <title>WGS assembly of Ceratodon purpureus strain R40.</title>
        <authorList>
            <person name="Carey S.B."/>
            <person name="Jenkins J."/>
            <person name="Shu S."/>
            <person name="Lovell J.T."/>
            <person name="Sreedasyam A."/>
            <person name="Maumus F."/>
            <person name="Tiley G.P."/>
            <person name="Fernandez-Pozo N."/>
            <person name="Barry K."/>
            <person name="Chen C."/>
            <person name="Wang M."/>
            <person name="Lipzen A."/>
            <person name="Daum C."/>
            <person name="Saski C.A."/>
            <person name="Payton A.C."/>
            <person name="Mcbreen J.C."/>
            <person name="Conrad R.E."/>
            <person name="Kollar L.M."/>
            <person name="Olsson S."/>
            <person name="Huttunen S."/>
            <person name="Landis J.B."/>
            <person name="Wickett N.J."/>
            <person name="Johnson M.G."/>
            <person name="Rensing S.A."/>
            <person name="Grimwood J."/>
            <person name="Schmutz J."/>
            <person name="Mcdaniel S.F."/>
        </authorList>
    </citation>
    <scope>NUCLEOTIDE SEQUENCE</scope>
    <source>
        <strain evidence="1">R40</strain>
    </source>
</reference>
<name>A0A8T0J831_CERPU</name>
<keyword evidence="2" id="KW-1185">Reference proteome</keyword>
<dbReference type="AlphaFoldDB" id="A0A8T0J831"/>
<gene>
    <name evidence="1" type="ORF">KC19_1G173400</name>
</gene>
<dbReference type="EMBL" id="CM026421">
    <property type="protein sequence ID" value="KAG0591406.1"/>
    <property type="molecule type" value="Genomic_DNA"/>
</dbReference>
<dbReference type="Proteomes" id="UP000822688">
    <property type="component" value="Chromosome 1"/>
</dbReference>
<sequence>MCTSWSRIEQVSSRELHSRIRRSHERLKQQRWCIELVVPEGLSGNRKLALEYWANEGVGVSKEIAQCSYIMTKCRHFQTFVVKWLARLLT</sequence>
<accession>A0A8T0J831</accession>
<protein>
    <submittedName>
        <fullName evidence="1">Uncharacterized protein</fullName>
    </submittedName>
</protein>
<evidence type="ECO:0000313" key="2">
    <source>
        <dbReference type="Proteomes" id="UP000822688"/>
    </source>
</evidence>
<proteinExistence type="predicted"/>
<organism evidence="1 2">
    <name type="scientific">Ceratodon purpureus</name>
    <name type="common">Fire moss</name>
    <name type="synonym">Dicranum purpureum</name>
    <dbReference type="NCBI Taxonomy" id="3225"/>
    <lineage>
        <taxon>Eukaryota</taxon>
        <taxon>Viridiplantae</taxon>
        <taxon>Streptophyta</taxon>
        <taxon>Embryophyta</taxon>
        <taxon>Bryophyta</taxon>
        <taxon>Bryophytina</taxon>
        <taxon>Bryopsida</taxon>
        <taxon>Dicranidae</taxon>
        <taxon>Pseudoditrichales</taxon>
        <taxon>Ditrichaceae</taxon>
        <taxon>Ceratodon</taxon>
    </lineage>
</organism>
<evidence type="ECO:0000313" key="1">
    <source>
        <dbReference type="EMBL" id="KAG0591406.1"/>
    </source>
</evidence>